<feature type="compositionally biased region" description="Polar residues" evidence="1">
    <location>
        <begin position="35"/>
        <end position="49"/>
    </location>
</feature>
<feature type="region of interest" description="Disordered" evidence="1">
    <location>
        <begin position="1"/>
        <end position="58"/>
    </location>
</feature>
<feature type="region of interest" description="Disordered" evidence="1">
    <location>
        <begin position="1075"/>
        <end position="1095"/>
    </location>
</feature>
<accession>A0AAD7A1E4</accession>
<sequence>MATNRGASTCPSPPSQDIYSTFDIPEAAHAAMRSTFESPTPATRPSPTDSIRLDSDLAENSDLFTHPLPGDISLAETSNLLSTVYVNEHSNEEDEEDQLSYTPEGWQTCTLQPQHPLVDTYGNEALSDGVWSDGLSPLSTITTTEGDVHEEQVEEQVSGGYPRHEATPPPQNTPTYLRSKVQAMEKRAADPMNLVPPAPVPTNPTSSMNPAPPASAVKFKPAAAAMLKCPAQHPHVDVPDAKRVALPEGKSTTGSFDIMSPVQFHGDLEDFLNVNQFQSVPIPAPPHGFQLPNDPMPVLIKDDDEDNDCAADDATADAACSATTGFSVSRIVNAYMRQLDGVTARKDNGWNIYQLFAKSTVERRLIECRQESTPHLTVDELRGTWVVFKQTYSKEEMDELLAMFAELNKNKMEEKQSLWQQQSKFSSHEAKLEVLLNKLSDCDSIEAFLILIGPHVNEDAELARIITTPVLQMFVQDILLCDNDLIAAAKLTYTNTMRDVKVANSPNSSVTTVAIEAIAPPEALVAEAPVNTKPSKTKQKGGKFVPVKPGPSHQDNIKSMPQRIAQCCIANTGLNLFNLYLCDARLPELYPAGKVTGAWHVPELCVLNTAMDAWGMDPNAGLRFQQQHYSPRNYVILSHDYRLPTPPTSASVDNIARFWCSSGGSQLPCTNGKNQLFEVDYDLCSKKHVIISVGREVMVKTSELYLQPLAGGAALCPSKPVKGNKTKKAQTKHKRPVSSDEDDEDDDMFEPEDKEPTSLHPQKRQCTESPPANTEVPLEVRMTRARSVAVQEGDGNAQPVPAPVVPRPVPHPANAEVPPEVCTTHARSAAVQEGGRNVPAPVVPHPVPCPCAATAKATRRAHPIVIESSDSEAEHPKEAAPVKRRVSPRKQKEQALLARQVMDCVVVPPSPPIKHEPHVGHPFRTMYNRAGQPVSNAFETDEAGRYYMMPKQPPPALPISSSSSSCPPPPTLSTGGGTSSGSRPGEWGCDSRPIAMSSRQSLAQPAAPVLPTSCYGLLPVGPICAPPQSQSLLVPPIVMLDDVMNAIPAPTRSSSAAPAPARSSSMVPPAPTRLSLVVPPAPPRSSSVVPPAPAPAHPSLVVPPAPPRARSPSVAPLALPSVALSPASSSVPQVPPNVAQMLGRLSAAQMQVMLISLMTQASERGSGRCRGAFGQRYDKVRVKREGLYGSPNGKGGGSCSSCSETERQDLQRKCMLTAGQGIFSWFEIGMADRQALDWIPQGSLCRKGSGGPSGGTYQVGPELVNFSFKYHPIGYTQEESFCRAAVRTPDDDEVDAEEEKILRMS</sequence>
<feature type="compositionally biased region" description="Low complexity" evidence="1">
    <location>
        <begin position="1075"/>
        <end position="1089"/>
    </location>
</feature>
<feature type="region of interest" description="Disordered" evidence="1">
    <location>
        <begin position="530"/>
        <end position="552"/>
    </location>
</feature>
<evidence type="ECO:0000256" key="1">
    <source>
        <dbReference type="SAM" id="MobiDB-lite"/>
    </source>
</evidence>
<evidence type="ECO:0000313" key="3">
    <source>
        <dbReference type="Proteomes" id="UP001218218"/>
    </source>
</evidence>
<feature type="region of interest" description="Disordered" evidence="1">
    <location>
        <begin position="716"/>
        <end position="779"/>
    </location>
</feature>
<feature type="compositionally biased region" description="Polar residues" evidence="1">
    <location>
        <begin position="1"/>
        <end position="19"/>
    </location>
</feature>
<feature type="region of interest" description="Disordered" evidence="1">
    <location>
        <begin position="947"/>
        <end position="993"/>
    </location>
</feature>
<protein>
    <submittedName>
        <fullName evidence="2">Uncharacterized protein</fullName>
    </submittedName>
</protein>
<evidence type="ECO:0000313" key="2">
    <source>
        <dbReference type="EMBL" id="KAJ7347045.1"/>
    </source>
</evidence>
<dbReference type="EMBL" id="JARIHO010000020">
    <property type="protein sequence ID" value="KAJ7347045.1"/>
    <property type="molecule type" value="Genomic_DNA"/>
</dbReference>
<feature type="compositionally biased region" description="Basic residues" evidence="1">
    <location>
        <begin position="722"/>
        <end position="736"/>
    </location>
</feature>
<feature type="compositionally biased region" description="Basic and acidic residues" evidence="1">
    <location>
        <begin position="872"/>
        <end position="881"/>
    </location>
</feature>
<name>A0AAD7A1E4_9AGAR</name>
<proteinExistence type="predicted"/>
<feature type="region of interest" description="Disordered" evidence="1">
    <location>
        <begin position="869"/>
        <end position="889"/>
    </location>
</feature>
<reference evidence="2" key="1">
    <citation type="submission" date="2023-03" db="EMBL/GenBank/DDBJ databases">
        <title>Massive genome expansion in bonnet fungi (Mycena s.s.) driven by repeated elements and novel gene families across ecological guilds.</title>
        <authorList>
            <consortium name="Lawrence Berkeley National Laboratory"/>
            <person name="Harder C.B."/>
            <person name="Miyauchi S."/>
            <person name="Viragh M."/>
            <person name="Kuo A."/>
            <person name="Thoen E."/>
            <person name="Andreopoulos B."/>
            <person name="Lu D."/>
            <person name="Skrede I."/>
            <person name="Drula E."/>
            <person name="Henrissat B."/>
            <person name="Morin E."/>
            <person name="Kohler A."/>
            <person name="Barry K."/>
            <person name="LaButti K."/>
            <person name="Morin E."/>
            <person name="Salamov A."/>
            <person name="Lipzen A."/>
            <person name="Mereny Z."/>
            <person name="Hegedus B."/>
            <person name="Baldrian P."/>
            <person name="Stursova M."/>
            <person name="Weitz H."/>
            <person name="Taylor A."/>
            <person name="Grigoriev I.V."/>
            <person name="Nagy L.G."/>
            <person name="Martin F."/>
            <person name="Kauserud H."/>
        </authorList>
    </citation>
    <scope>NUCLEOTIDE SEQUENCE</scope>
    <source>
        <strain evidence="2">CBHHK002</strain>
    </source>
</reference>
<organism evidence="2 3">
    <name type="scientific">Mycena albidolilacea</name>
    <dbReference type="NCBI Taxonomy" id="1033008"/>
    <lineage>
        <taxon>Eukaryota</taxon>
        <taxon>Fungi</taxon>
        <taxon>Dikarya</taxon>
        <taxon>Basidiomycota</taxon>
        <taxon>Agaricomycotina</taxon>
        <taxon>Agaricomycetes</taxon>
        <taxon>Agaricomycetidae</taxon>
        <taxon>Agaricales</taxon>
        <taxon>Marasmiineae</taxon>
        <taxon>Mycenaceae</taxon>
        <taxon>Mycena</taxon>
    </lineage>
</organism>
<feature type="compositionally biased region" description="Acidic residues" evidence="1">
    <location>
        <begin position="739"/>
        <end position="753"/>
    </location>
</feature>
<keyword evidence="3" id="KW-1185">Reference proteome</keyword>
<dbReference type="Proteomes" id="UP001218218">
    <property type="component" value="Unassembled WGS sequence"/>
</dbReference>
<comment type="caution">
    <text evidence="2">The sequence shown here is derived from an EMBL/GenBank/DDBJ whole genome shotgun (WGS) entry which is preliminary data.</text>
</comment>
<gene>
    <name evidence="2" type="ORF">DFH08DRAFT_809795</name>
</gene>